<comment type="subcellular location">
    <subcellularLocation>
        <location evidence="1">Cell membrane</location>
        <topology evidence="1">Multi-pass membrane protein</topology>
    </subcellularLocation>
</comment>
<dbReference type="Proteomes" id="UP000562027">
    <property type="component" value="Unassembled WGS sequence"/>
</dbReference>
<dbReference type="RefSeq" id="WP_184303607.1">
    <property type="nucleotide sequence ID" value="NZ_JACHLP010000010.1"/>
</dbReference>
<feature type="domain" description="ABC transmembrane type-1" evidence="6">
    <location>
        <begin position="20"/>
        <end position="177"/>
    </location>
</feature>
<dbReference type="GO" id="GO:0005886">
    <property type="term" value="C:plasma membrane"/>
    <property type="evidence" value="ECO:0007669"/>
    <property type="project" value="UniProtKB-SubCell"/>
</dbReference>
<evidence type="ECO:0000256" key="5">
    <source>
        <dbReference type="SAM" id="Phobius"/>
    </source>
</evidence>
<dbReference type="SUPFAM" id="SSF90123">
    <property type="entry name" value="ABC transporter transmembrane region"/>
    <property type="match status" value="1"/>
</dbReference>
<evidence type="ECO:0000256" key="2">
    <source>
        <dbReference type="ARBA" id="ARBA00022692"/>
    </source>
</evidence>
<dbReference type="InterPro" id="IPR011527">
    <property type="entry name" value="ABC1_TM_dom"/>
</dbReference>
<dbReference type="GO" id="GO:0005524">
    <property type="term" value="F:ATP binding"/>
    <property type="evidence" value="ECO:0007669"/>
    <property type="project" value="InterPro"/>
</dbReference>
<name>A0A840LCR8_9BURK</name>
<proteinExistence type="predicted"/>
<feature type="transmembrane region" description="Helical" evidence="5">
    <location>
        <begin position="142"/>
        <end position="159"/>
    </location>
</feature>
<dbReference type="Pfam" id="PF13748">
    <property type="entry name" value="ABC_membrane_3"/>
    <property type="match status" value="1"/>
</dbReference>
<evidence type="ECO:0000313" key="7">
    <source>
        <dbReference type="EMBL" id="MBB4845521.1"/>
    </source>
</evidence>
<feature type="transmembrane region" description="Helical" evidence="5">
    <location>
        <begin position="46"/>
        <end position="66"/>
    </location>
</feature>
<comment type="caution">
    <text evidence="7">The sequence shown here is derived from an EMBL/GenBank/DDBJ whole genome shotgun (WGS) entry which is preliminary data.</text>
</comment>
<organism evidence="7 8">
    <name type="scientific">Roseateles oligotrophus</name>
    <dbReference type="NCBI Taxonomy" id="1769250"/>
    <lineage>
        <taxon>Bacteria</taxon>
        <taxon>Pseudomonadati</taxon>
        <taxon>Pseudomonadota</taxon>
        <taxon>Betaproteobacteria</taxon>
        <taxon>Burkholderiales</taxon>
        <taxon>Sphaerotilaceae</taxon>
        <taxon>Roseateles</taxon>
    </lineage>
</organism>
<evidence type="ECO:0000256" key="4">
    <source>
        <dbReference type="ARBA" id="ARBA00023136"/>
    </source>
</evidence>
<gene>
    <name evidence="7" type="ORF">HNP55_004073</name>
</gene>
<reference evidence="7 8" key="1">
    <citation type="submission" date="2020-08" db="EMBL/GenBank/DDBJ databases">
        <title>Functional genomics of gut bacteria from endangered species of beetles.</title>
        <authorList>
            <person name="Carlos-Shanley C."/>
        </authorList>
    </citation>
    <scope>NUCLEOTIDE SEQUENCE [LARGE SCALE GENOMIC DNA]</scope>
    <source>
        <strain evidence="7 8">S00239</strain>
    </source>
</reference>
<dbReference type="PROSITE" id="PS50929">
    <property type="entry name" value="ABC_TM1F"/>
    <property type="match status" value="1"/>
</dbReference>
<keyword evidence="3 5" id="KW-1133">Transmembrane helix</keyword>
<keyword evidence="4 5" id="KW-0472">Membrane</keyword>
<dbReference type="EMBL" id="JACHLP010000010">
    <property type="protein sequence ID" value="MBB4845521.1"/>
    <property type="molecule type" value="Genomic_DNA"/>
</dbReference>
<dbReference type="Gene3D" id="1.20.1560.10">
    <property type="entry name" value="ABC transporter type 1, transmembrane domain"/>
    <property type="match status" value="1"/>
</dbReference>
<evidence type="ECO:0000256" key="3">
    <source>
        <dbReference type="ARBA" id="ARBA00022989"/>
    </source>
</evidence>
<evidence type="ECO:0000256" key="1">
    <source>
        <dbReference type="ARBA" id="ARBA00004651"/>
    </source>
</evidence>
<sequence length="277" mass="30424">MRPSQIFRAHRASISLSYGLTVAEKVCLLALPALTGLAIDALLERSPWGLLSLVLVWLAQLFFGWARQCYDTRVFSGIYAELAQHTAVGQSERGESLSRIAGRVGLAREVVGFFELELPAIAQNLLAVIGSLVMVFGYDREAGWIAACVLLPMGAANYWNGRKAARLQRALNSQIEREVDALASAQAPRLRRHFSLLRRWRVALSDGQAGVWAITEGASVAALAFMLWDFTHSPAFSAGAAYALIAYMRGFLDGLNDMPYVVSNLLSLRDVLRRLQA</sequence>
<protein>
    <submittedName>
        <fullName evidence="7">ABC-type multidrug transport system fused ATPase/permease subunit</fullName>
    </submittedName>
</protein>
<feature type="transmembrane region" description="Helical" evidence="5">
    <location>
        <begin position="12"/>
        <end position="34"/>
    </location>
</feature>
<dbReference type="GO" id="GO:0140359">
    <property type="term" value="F:ABC-type transporter activity"/>
    <property type="evidence" value="ECO:0007669"/>
    <property type="project" value="InterPro"/>
</dbReference>
<keyword evidence="8" id="KW-1185">Reference proteome</keyword>
<evidence type="ECO:0000259" key="6">
    <source>
        <dbReference type="PROSITE" id="PS50929"/>
    </source>
</evidence>
<keyword evidence="2 5" id="KW-0812">Transmembrane</keyword>
<evidence type="ECO:0000313" key="8">
    <source>
        <dbReference type="Proteomes" id="UP000562027"/>
    </source>
</evidence>
<dbReference type="InterPro" id="IPR036640">
    <property type="entry name" value="ABC1_TM_sf"/>
</dbReference>
<feature type="transmembrane region" description="Helical" evidence="5">
    <location>
        <begin position="118"/>
        <end position="136"/>
    </location>
</feature>
<accession>A0A840LCR8</accession>
<dbReference type="AlphaFoldDB" id="A0A840LCR8"/>